<comment type="caution">
    <text evidence="3">The sequence shown here is derived from an EMBL/GenBank/DDBJ whole genome shotgun (WGS) entry which is preliminary data.</text>
</comment>
<dbReference type="AlphaFoldDB" id="A0A409YY63"/>
<feature type="compositionally biased region" description="Low complexity" evidence="2">
    <location>
        <begin position="210"/>
        <end position="221"/>
    </location>
</feature>
<dbReference type="OrthoDB" id="3034676at2759"/>
<feature type="coiled-coil region" evidence="1">
    <location>
        <begin position="287"/>
        <end position="328"/>
    </location>
</feature>
<feature type="compositionally biased region" description="Polar residues" evidence="2">
    <location>
        <begin position="231"/>
        <end position="249"/>
    </location>
</feature>
<keyword evidence="4" id="KW-1185">Reference proteome</keyword>
<feature type="coiled-coil region" evidence="1">
    <location>
        <begin position="135"/>
        <end position="170"/>
    </location>
</feature>
<evidence type="ECO:0000256" key="1">
    <source>
        <dbReference type="SAM" id="Coils"/>
    </source>
</evidence>
<evidence type="ECO:0000256" key="2">
    <source>
        <dbReference type="SAM" id="MobiDB-lite"/>
    </source>
</evidence>
<gene>
    <name evidence="3" type="ORF">CVT24_002533</name>
</gene>
<dbReference type="EMBL" id="NHTK01000235">
    <property type="protein sequence ID" value="PPR07957.1"/>
    <property type="molecule type" value="Genomic_DNA"/>
</dbReference>
<dbReference type="Proteomes" id="UP000284842">
    <property type="component" value="Unassembled WGS sequence"/>
</dbReference>
<feature type="region of interest" description="Disordered" evidence="2">
    <location>
        <begin position="204"/>
        <end position="250"/>
    </location>
</feature>
<keyword evidence="1" id="KW-0175">Coiled coil</keyword>
<accession>A0A409YY63</accession>
<proteinExistence type="predicted"/>
<reference evidence="3 4" key="1">
    <citation type="journal article" date="2018" name="Evol. Lett.">
        <title>Horizontal gene cluster transfer increased hallucinogenic mushroom diversity.</title>
        <authorList>
            <person name="Reynolds H.T."/>
            <person name="Vijayakumar V."/>
            <person name="Gluck-Thaler E."/>
            <person name="Korotkin H.B."/>
            <person name="Matheny P.B."/>
            <person name="Slot J.C."/>
        </authorList>
    </citation>
    <scope>NUCLEOTIDE SEQUENCE [LARGE SCALE GENOMIC DNA]</scope>
    <source>
        <strain evidence="3 4">2629</strain>
    </source>
</reference>
<evidence type="ECO:0000313" key="4">
    <source>
        <dbReference type="Proteomes" id="UP000284842"/>
    </source>
</evidence>
<protein>
    <submittedName>
        <fullName evidence="3">Uncharacterized protein</fullName>
    </submittedName>
</protein>
<sequence>MSGFHASPPSYNAPSTAGNIIKLSDSALAIQQAFADARYIVDRMGKALGTDYSAKLLALDNKYNTLFSDCRSSATTLQGHMKRFANDVVPIAQDTSESLADRIELVKDVADDLAEAAKKHDGVFQKGLDEVLVELNKILEAIRAEEIRVRDENRELLRKAEAKINEVASKVEKNDSILDRLGNTAFGLFNLVFKGNKSNAAAQPATKSLTTGGHAAHARTTYPPGLAKGASTPSARGTSTTARTPQKVTGTEARFKCQTKQDLFEGVHLVTDFFLGGDADSATDAELDAQITKLADLRKEADKHLEQLSKAGEQIDAMTKDLKALGENASAFNTAWEKLVTDACNLSQYLAAGNINEKAFLAVLISETEVYKNIRAALEEFALRV</sequence>
<organism evidence="3 4">
    <name type="scientific">Panaeolus cyanescens</name>
    <dbReference type="NCBI Taxonomy" id="181874"/>
    <lineage>
        <taxon>Eukaryota</taxon>
        <taxon>Fungi</taxon>
        <taxon>Dikarya</taxon>
        <taxon>Basidiomycota</taxon>
        <taxon>Agaricomycotina</taxon>
        <taxon>Agaricomycetes</taxon>
        <taxon>Agaricomycetidae</taxon>
        <taxon>Agaricales</taxon>
        <taxon>Agaricineae</taxon>
        <taxon>Galeropsidaceae</taxon>
        <taxon>Panaeolus</taxon>
    </lineage>
</organism>
<name>A0A409YY63_9AGAR</name>
<evidence type="ECO:0000313" key="3">
    <source>
        <dbReference type="EMBL" id="PPR07957.1"/>
    </source>
</evidence>
<dbReference type="InParanoid" id="A0A409YY63"/>